<protein>
    <recommendedName>
        <fullName evidence="4">6-carboxy-5,6,7,8-tetrahydropterin synthase</fullName>
        <ecNumber evidence="3">4.1.2.50</ecNumber>
    </recommendedName>
    <alternativeName>
        <fullName evidence="5">Queuosine biosynthesis protein QueD</fullName>
    </alternativeName>
</protein>
<evidence type="ECO:0000256" key="7">
    <source>
        <dbReference type="SAM" id="Phobius"/>
    </source>
</evidence>
<feature type="transmembrane region" description="Helical" evidence="7">
    <location>
        <begin position="76"/>
        <end position="92"/>
    </location>
</feature>
<reference evidence="8 9" key="1">
    <citation type="journal article" date="2015" name="Microbiology (Mosc.)">
        <title>Genomics of the Weissella cibaria species with an examination of its metabolic traits.</title>
        <authorList>
            <person name="Lynch K.M."/>
            <person name="Lucid A."/>
            <person name="Arendt E.K."/>
            <person name="Sleator R.D."/>
            <person name="Lucey B."/>
            <person name="Coffey A."/>
        </authorList>
    </citation>
    <scope>NUCLEOTIDE SEQUENCE [LARGE SCALE GENOMIC DNA]</scope>
    <source>
        <strain evidence="8 9">AB3b</strain>
    </source>
</reference>
<comment type="pathway">
    <text evidence="1">Purine metabolism; 7-cyano-7-deazaguanine biosynthesis.</text>
</comment>
<comment type="catalytic activity">
    <reaction evidence="6">
        <text>7,8-dihydroneopterin 3'-triphosphate + H2O = 6-carboxy-5,6,7,8-tetrahydropterin + triphosphate + acetaldehyde + 2 H(+)</text>
        <dbReference type="Rhea" id="RHEA:27966"/>
        <dbReference type="ChEBI" id="CHEBI:15343"/>
        <dbReference type="ChEBI" id="CHEBI:15377"/>
        <dbReference type="ChEBI" id="CHEBI:15378"/>
        <dbReference type="ChEBI" id="CHEBI:18036"/>
        <dbReference type="ChEBI" id="CHEBI:58462"/>
        <dbReference type="ChEBI" id="CHEBI:61032"/>
        <dbReference type="EC" id="4.1.2.50"/>
    </reaction>
</comment>
<feature type="transmembrane region" description="Helical" evidence="7">
    <location>
        <begin position="123"/>
        <end position="142"/>
    </location>
</feature>
<dbReference type="GO" id="GO:0070497">
    <property type="term" value="F:6-carboxytetrahydropterin synthase activity"/>
    <property type="evidence" value="ECO:0007669"/>
    <property type="project" value="UniProtKB-EC"/>
</dbReference>
<evidence type="ECO:0000313" key="8">
    <source>
        <dbReference type="EMBL" id="KIU25145.1"/>
    </source>
</evidence>
<dbReference type="PATRIC" id="fig|137591.24.peg.738"/>
<accession>A0A0D1LZ56</accession>
<dbReference type="SUPFAM" id="SSF55620">
    <property type="entry name" value="Tetrahydrobiopterin biosynthesis enzymes-like"/>
    <property type="match status" value="1"/>
</dbReference>
<keyword evidence="7" id="KW-0472">Membrane</keyword>
<dbReference type="UniPathway" id="UPA00391"/>
<dbReference type="InterPro" id="IPR007115">
    <property type="entry name" value="6-PTP_synth/QueD"/>
</dbReference>
<dbReference type="Gene3D" id="3.30.479.10">
    <property type="entry name" value="6-pyruvoyl tetrahydropterin synthase/QueD"/>
    <property type="match status" value="1"/>
</dbReference>
<dbReference type="Pfam" id="PF01242">
    <property type="entry name" value="PTPS"/>
    <property type="match status" value="1"/>
</dbReference>
<feature type="transmembrane region" description="Helical" evidence="7">
    <location>
        <begin position="13"/>
        <end position="34"/>
    </location>
</feature>
<evidence type="ECO:0000256" key="6">
    <source>
        <dbReference type="ARBA" id="ARBA00048807"/>
    </source>
</evidence>
<evidence type="ECO:0000256" key="5">
    <source>
        <dbReference type="ARBA" id="ARBA00031449"/>
    </source>
</evidence>
<evidence type="ECO:0000313" key="9">
    <source>
        <dbReference type="Proteomes" id="UP000032289"/>
    </source>
</evidence>
<evidence type="ECO:0000256" key="4">
    <source>
        <dbReference type="ARBA" id="ARBA00018141"/>
    </source>
</evidence>
<feature type="transmembrane region" description="Helical" evidence="7">
    <location>
        <begin position="154"/>
        <end position="174"/>
    </location>
</feature>
<evidence type="ECO:0000256" key="3">
    <source>
        <dbReference type="ARBA" id="ARBA00012982"/>
    </source>
</evidence>
<comment type="caution">
    <text evidence="8">The sequence shown here is derived from an EMBL/GenBank/DDBJ whole genome shotgun (WGS) entry which is preliminary data.</text>
</comment>
<feature type="transmembrane region" description="Helical" evidence="7">
    <location>
        <begin position="46"/>
        <end position="64"/>
    </location>
</feature>
<feature type="transmembrane region" description="Helical" evidence="7">
    <location>
        <begin position="180"/>
        <end position="204"/>
    </location>
</feature>
<dbReference type="Proteomes" id="UP000032289">
    <property type="component" value="Unassembled WGS sequence"/>
</dbReference>
<evidence type="ECO:0000256" key="1">
    <source>
        <dbReference type="ARBA" id="ARBA00005061"/>
    </source>
</evidence>
<dbReference type="AlphaFoldDB" id="A0A0D1LZ56"/>
<sequence>METLIYEFIGDHMIAKLLCLPSIIGAIFIVQFGLQRRFMNNQTMYLVTYTLNFVAWLVIAKIVFNDFFQDVVVINPYVNDGSLILIIMFYFVMIDTQRYTIIPITISTLLFDAVLLVSSHFNVRIGLLVIGTIIFLGVSYYLSKNRHRIIVTFVEYELATFVFSAAAWLIVLAVRRDMPHSFAIAFVLKFMILMTIVHYGIVFVRELVTRFNDYEIEVNTDPLTNMKNRRLLGKVLNEVVPFTDYEKKIGTFLAQYDGQVLNDVPPFDQINPTVENFATEIFQRLRVHPELIGAHVMLEKLEVSEGPTRSYILMNID</sequence>
<keyword evidence="7" id="KW-0812">Transmembrane</keyword>
<organism evidence="8 9">
    <name type="scientific">Weissella cibaria</name>
    <dbReference type="NCBI Taxonomy" id="137591"/>
    <lineage>
        <taxon>Bacteria</taxon>
        <taxon>Bacillati</taxon>
        <taxon>Bacillota</taxon>
        <taxon>Bacilli</taxon>
        <taxon>Lactobacillales</taxon>
        <taxon>Lactobacillaceae</taxon>
        <taxon>Weissella</taxon>
    </lineage>
</organism>
<dbReference type="RefSeq" id="WP_052498583.1">
    <property type="nucleotide sequence ID" value="NZ_JWHT01000015.1"/>
</dbReference>
<comment type="similarity">
    <text evidence="2">Belongs to the PTPS family. QueD subfamily.</text>
</comment>
<keyword evidence="7" id="KW-1133">Transmembrane helix</keyword>
<evidence type="ECO:0000256" key="2">
    <source>
        <dbReference type="ARBA" id="ARBA00008900"/>
    </source>
</evidence>
<dbReference type="InterPro" id="IPR038418">
    <property type="entry name" value="6-PTP_synth/QueD_sf"/>
</dbReference>
<dbReference type="EMBL" id="JWHT01000015">
    <property type="protein sequence ID" value="KIU25145.1"/>
    <property type="molecule type" value="Genomic_DNA"/>
</dbReference>
<name>A0A0D1LZ56_9LACO</name>
<dbReference type="EC" id="4.1.2.50" evidence="3"/>
<proteinExistence type="inferred from homology"/>
<gene>
    <name evidence="8" type="ORF">ab3b_00758</name>
</gene>